<dbReference type="NCBIfam" id="TIGR00254">
    <property type="entry name" value="GGDEF"/>
    <property type="match status" value="1"/>
</dbReference>
<keyword evidence="1" id="KW-0812">Transmembrane</keyword>
<evidence type="ECO:0000259" key="2">
    <source>
        <dbReference type="PROSITE" id="PS50887"/>
    </source>
</evidence>
<dbReference type="RefSeq" id="WP_161027427.1">
    <property type="nucleotide sequence ID" value="NZ_WWCJ01000017.1"/>
</dbReference>
<name>A0A6N9HP60_9BURK</name>
<feature type="transmembrane region" description="Helical" evidence="1">
    <location>
        <begin position="46"/>
        <end position="65"/>
    </location>
</feature>
<feature type="domain" description="GGDEF" evidence="2">
    <location>
        <begin position="268"/>
        <end position="396"/>
    </location>
</feature>
<dbReference type="Gene3D" id="3.30.70.270">
    <property type="match status" value="1"/>
</dbReference>
<dbReference type="PANTHER" id="PTHR46663">
    <property type="entry name" value="DIGUANYLATE CYCLASE DGCT-RELATED"/>
    <property type="match status" value="1"/>
</dbReference>
<dbReference type="InterPro" id="IPR000160">
    <property type="entry name" value="GGDEF_dom"/>
</dbReference>
<dbReference type="CDD" id="cd01949">
    <property type="entry name" value="GGDEF"/>
    <property type="match status" value="1"/>
</dbReference>
<dbReference type="InterPro" id="IPR052163">
    <property type="entry name" value="DGC-Regulatory_Protein"/>
</dbReference>
<evidence type="ECO:0000256" key="1">
    <source>
        <dbReference type="SAM" id="Phobius"/>
    </source>
</evidence>
<dbReference type="EMBL" id="WWCJ01000017">
    <property type="protein sequence ID" value="MYN04465.1"/>
    <property type="molecule type" value="Genomic_DNA"/>
</dbReference>
<keyword evidence="4" id="KW-1185">Reference proteome</keyword>
<dbReference type="Pfam" id="PF00990">
    <property type="entry name" value="GGDEF"/>
    <property type="match status" value="1"/>
</dbReference>
<dbReference type="InterPro" id="IPR029787">
    <property type="entry name" value="Nucleotide_cyclase"/>
</dbReference>
<reference evidence="3 4" key="1">
    <citation type="submission" date="2019-12" db="EMBL/GenBank/DDBJ databases">
        <title>Novel species isolated from a subtropical stream in China.</title>
        <authorList>
            <person name="Lu H."/>
        </authorList>
    </citation>
    <scope>NUCLEOTIDE SEQUENCE [LARGE SCALE GENOMIC DNA]</scope>
    <source>
        <strain evidence="3 4">DS3</strain>
    </source>
</reference>
<feature type="transmembrane region" description="Helical" evidence="1">
    <location>
        <begin position="154"/>
        <end position="173"/>
    </location>
</feature>
<comment type="caution">
    <text evidence="3">The sequence shown here is derived from an EMBL/GenBank/DDBJ whole genome shotgun (WGS) entry which is preliminary data.</text>
</comment>
<evidence type="ECO:0000313" key="4">
    <source>
        <dbReference type="Proteomes" id="UP000448575"/>
    </source>
</evidence>
<protein>
    <submittedName>
        <fullName evidence="3">Diguanylate cyclase</fullName>
    </submittedName>
</protein>
<keyword evidence="1" id="KW-0472">Membrane</keyword>
<dbReference type="SMART" id="SM00267">
    <property type="entry name" value="GGDEF"/>
    <property type="match status" value="1"/>
</dbReference>
<organism evidence="3 4">
    <name type="scientific">Pseudoduganella guangdongensis</name>
    <dbReference type="NCBI Taxonomy" id="2692179"/>
    <lineage>
        <taxon>Bacteria</taxon>
        <taxon>Pseudomonadati</taxon>
        <taxon>Pseudomonadota</taxon>
        <taxon>Betaproteobacteria</taxon>
        <taxon>Burkholderiales</taxon>
        <taxon>Oxalobacteraceae</taxon>
        <taxon>Telluria group</taxon>
        <taxon>Pseudoduganella</taxon>
    </lineage>
</organism>
<feature type="transmembrane region" description="Helical" evidence="1">
    <location>
        <begin position="71"/>
        <end position="91"/>
    </location>
</feature>
<keyword evidence="1" id="KW-1133">Transmembrane helix</keyword>
<dbReference type="AlphaFoldDB" id="A0A6N9HP60"/>
<sequence length="396" mass="43705">MRTLSLPTQFFPARRPPAAANDFPPALEENYQQDIVPAKFRSFSQASILCMLLYVCFGVIDIWALPGALGFAWSVRTVVLLATLACLLRAWQDRQWFERHYGSLTIGLHALWGVGVVAIIASALPGEASWTHYYAGLTLVTTALYTWSYVTPLAASVLGLSLTAGYAAIAIGWQELHRRPESSALVAILFFLTSTNLIGILSMLAREKFSRQAFLLKHMLRKDLEDAGNEQRHSQHISEHDHLTGLPNRLRFERRMQELCANATLGSNSVGLLYIDLDGFKPINDAHGHAAGDAVLVEVARRMSGLIRSEDMVARLGGDEFVIAIPLAHGSTDRLHSLRLALSMRIGQPMHWEGKTLRVTASIGDACFPGDGSSVADVLAKADRTMYRDKQRKVRG</sequence>
<evidence type="ECO:0000313" key="3">
    <source>
        <dbReference type="EMBL" id="MYN04465.1"/>
    </source>
</evidence>
<dbReference type="Proteomes" id="UP000448575">
    <property type="component" value="Unassembled WGS sequence"/>
</dbReference>
<proteinExistence type="predicted"/>
<dbReference type="PROSITE" id="PS50887">
    <property type="entry name" value="GGDEF"/>
    <property type="match status" value="1"/>
</dbReference>
<dbReference type="SUPFAM" id="SSF55073">
    <property type="entry name" value="Nucleotide cyclase"/>
    <property type="match status" value="1"/>
</dbReference>
<feature type="transmembrane region" description="Helical" evidence="1">
    <location>
        <begin position="185"/>
        <end position="205"/>
    </location>
</feature>
<feature type="transmembrane region" description="Helical" evidence="1">
    <location>
        <begin position="103"/>
        <end position="124"/>
    </location>
</feature>
<dbReference type="PANTHER" id="PTHR46663:SF2">
    <property type="entry name" value="GGDEF DOMAIN-CONTAINING PROTEIN"/>
    <property type="match status" value="1"/>
</dbReference>
<accession>A0A6N9HP60</accession>
<dbReference type="InterPro" id="IPR043128">
    <property type="entry name" value="Rev_trsase/Diguanyl_cyclase"/>
</dbReference>
<gene>
    <name evidence="3" type="ORF">GTP41_20445</name>
</gene>